<name>A0A6N1NPV8_9VIRU</name>
<proteinExistence type="predicted"/>
<dbReference type="KEGG" id="vg:80517282"/>
<organism evidence="1">
    <name type="scientific">Tupanvirus deep ocean</name>
    <dbReference type="NCBI Taxonomy" id="2126984"/>
    <lineage>
        <taxon>Viruses</taxon>
        <taxon>Varidnaviria</taxon>
        <taxon>Bamfordvirae</taxon>
        <taxon>Nucleocytoviricota</taxon>
        <taxon>Megaviricetes</taxon>
        <taxon>Imitervirales</taxon>
        <taxon>Mimiviridae</taxon>
        <taxon>Megamimivirinae</taxon>
        <taxon>Tupanvirus</taxon>
        <taxon>Tupanvirus altamarinense</taxon>
    </lineage>
</organism>
<reference evidence="1" key="1">
    <citation type="submission" date="2017-06" db="EMBL/GenBank/DDBJ databases">
        <authorList>
            <person name="Assis F.L."/>
            <person name="Abrahao J.S."/>
            <person name="Silva L."/>
            <person name="Khalil J.B."/>
            <person name="Rodrigues R."/>
            <person name="Silva L.S."/>
            <person name="Boratto P."/>
            <person name="Andrade M."/>
            <person name="Kroon E.G."/>
            <person name="Ribeiro B."/>
            <person name="Bergier I."/>
            <person name="Seligmann H."/>
            <person name="Ghigo E."/>
            <person name="Colson P."/>
            <person name="Levasseur A."/>
            <person name="Raoult D."/>
            <person name="Scola B.L."/>
        </authorList>
    </citation>
    <scope>NUCLEOTIDE SEQUENCE</scope>
    <source>
        <strain evidence="1">Deep ocean</strain>
    </source>
</reference>
<dbReference type="EMBL" id="MF405918">
    <property type="protein sequence ID" value="QKU33978.1"/>
    <property type="molecule type" value="Genomic_DNA"/>
</dbReference>
<protein>
    <submittedName>
        <fullName evidence="1">Putative ORFan</fullName>
    </submittedName>
</protein>
<dbReference type="RefSeq" id="YP_010780591.1">
    <property type="nucleotide sequence ID" value="NC_075038.1"/>
</dbReference>
<evidence type="ECO:0000313" key="1">
    <source>
        <dbReference type="EMBL" id="QKU33978.1"/>
    </source>
</evidence>
<accession>A0A6N1NPV8</accession>
<dbReference type="GeneID" id="80517282"/>
<sequence length="265" mass="30899">MLINSISFNMESMMAMTKAQSYDELWDLHKKWITGQLPGYSYECYSTLDELDGDFNFIELLRYVTDKLKMVTISSQPSKLLEQDNMENPVYVYCYPSIIADNLDKLEKVDVMYKPYIRGFVTSDIFWRIFKYDQKDLVILGALPVLLDDSSEPNNLNLYSIQKPINNNKLYSKNCTIKESEGGFPFTKFGFHLEKKNYLATAAGVWTHCYNPNISDTYIEAREIASKNIHRWKDHELCEIVITHNRYGANPSEFDAMVRKLCDNF</sequence>
<reference evidence="1" key="2">
    <citation type="journal article" date="2018" name="Nat. Commun.">
        <title>Tailed giant Tupanvirus possesses the most complete translational apparatus of the known virosphere.</title>
        <authorList>
            <person name="Abrahao J."/>
            <person name="Silva L."/>
            <person name="Silva L.S."/>
            <person name="Khalil J.Y.B."/>
            <person name="Rodrigues R."/>
            <person name="Arantes T."/>
            <person name="Assis F."/>
            <person name="Boratto P."/>
            <person name="Andrade M."/>
            <person name="Kroon E.G."/>
            <person name="Ribeiro B."/>
            <person name="Bergier I."/>
            <person name="Seligmann H."/>
            <person name="Ghigo E."/>
            <person name="Colson P."/>
            <person name="Levasseur A."/>
            <person name="Kroemer G."/>
            <person name="Raoult D."/>
            <person name="La Scola B."/>
        </authorList>
    </citation>
    <scope>NUCLEOTIDE SEQUENCE [LARGE SCALE GENOMIC DNA]</scope>
    <source>
        <strain evidence="1">Deep ocean</strain>
    </source>
</reference>